<dbReference type="SUPFAM" id="SSF56194">
    <property type="entry name" value="Uridine diphospho-N-Acetylenolpyruvylglucosamine reductase, MurB, C-terminal domain"/>
    <property type="match status" value="1"/>
</dbReference>
<dbReference type="PROSITE" id="PS51387">
    <property type="entry name" value="FAD_PCMH"/>
    <property type="match status" value="1"/>
</dbReference>
<evidence type="ECO:0000256" key="14">
    <source>
        <dbReference type="ARBA" id="ARBA00022984"/>
    </source>
</evidence>
<keyword evidence="11 20" id="KW-0274">FAD</keyword>
<evidence type="ECO:0000313" key="23">
    <source>
        <dbReference type="Proteomes" id="UP000614272"/>
    </source>
</evidence>
<dbReference type="InterPro" id="IPR016169">
    <property type="entry name" value="FAD-bd_PCMH_sub2"/>
</dbReference>
<keyword evidence="10 20" id="KW-0285">Flavoprotein</keyword>
<dbReference type="InterPro" id="IPR006094">
    <property type="entry name" value="Oxid_FAD_bind_N"/>
</dbReference>
<organism evidence="22 23">
    <name type="scientific">Lacimicrobium alkaliphilum</name>
    <dbReference type="NCBI Taxonomy" id="1526571"/>
    <lineage>
        <taxon>Bacteria</taxon>
        <taxon>Pseudomonadati</taxon>
        <taxon>Pseudomonadota</taxon>
        <taxon>Gammaproteobacteria</taxon>
        <taxon>Alteromonadales</taxon>
        <taxon>Alteromonadaceae</taxon>
        <taxon>Lacimicrobium</taxon>
    </lineage>
</organism>
<evidence type="ECO:0000256" key="7">
    <source>
        <dbReference type="ARBA" id="ARBA00015188"/>
    </source>
</evidence>
<comment type="function">
    <text evidence="2 20">Cell wall formation.</text>
</comment>
<dbReference type="InterPro" id="IPR016167">
    <property type="entry name" value="FAD-bd_PCMH_sub1"/>
</dbReference>
<evidence type="ECO:0000256" key="18">
    <source>
        <dbReference type="ARBA" id="ARBA00031026"/>
    </source>
</evidence>
<evidence type="ECO:0000313" key="22">
    <source>
        <dbReference type="EMBL" id="GGD79354.1"/>
    </source>
</evidence>
<protein>
    <recommendedName>
        <fullName evidence="7 20">UDP-N-acetylenolpyruvoylglucosamine reductase</fullName>
        <ecNumber evidence="6 20">1.3.1.98</ecNumber>
    </recommendedName>
    <alternativeName>
        <fullName evidence="18 20">UDP-N-acetylmuramate dehydrogenase</fullName>
    </alternativeName>
</protein>
<evidence type="ECO:0000256" key="16">
    <source>
        <dbReference type="ARBA" id="ARBA00023306"/>
    </source>
</evidence>
<evidence type="ECO:0000256" key="15">
    <source>
        <dbReference type="ARBA" id="ARBA00023002"/>
    </source>
</evidence>
<dbReference type="InterPro" id="IPR036318">
    <property type="entry name" value="FAD-bd_PCMH-like_sf"/>
</dbReference>
<evidence type="ECO:0000256" key="9">
    <source>
        <dbReference type="ARBA" id="ARBA00022618"/>
    </source>
</evidence>
<evidence type="ECO:0000256" key="4">
    <source>
        <dbReference type="ARBA" id="ARBA00004752"/>
    </source>
</evidence>
<dbReference type="Gene3D" id="3.30.465.10">
    <property type="match status" value="1"/>
</dbReference>
<dbReference type="InterPro" id="IPR011601">
    <property type="entry name" value="MurB_C"/>
</dbReference>
<keyword evidence="9 20" id="KW-0132">Cell division</keyword>
<comment type="catalytic activity">
    <reaction evidence="19 20">
        <text>UDP-N-acetyl-alpha-D-muramate + NADP(+) = UDP-N-acetyl-3-O-(1-carboxyvinyl)-alpha-D-glucosamine + NADPH + H(+)</text>
        <dbReference type="Rhea" id="RHEA:12248"/>
        <dbReference type="ChEBI" id="CHEBI:15378"/>
        <dbReference type="ChEBI" id="CHEBI:57783"/>
        <dbReference type="ChEBI" id="CHEBI:58349"/>
        <dbReference type="ChEBI" id="CHEBI:68483"/>
        <dbReference type="ChEBI" id="CHEBI:70757"/>
        <dbReference type="EC" id="1.3.1.98"/>
    </reaction>
</comment>
<keyword evidence="8 20" id="KW-0963">Cytoplasm</keyword>
<evidence type="ECO:0000256" key="3">
    <source>
        <dbReference type="ARBA" id="ARBA00004496"/>
    </source>
</evidence>
<evidence type="ECO:0000256" key="17">
    <source>
        <dbReference type="ARBA" id="ARBA00023316"/>
    </source>
</evidence>
<dbReference type="SUPFAM" id="SSF56176">
    <property type="entry name" value="FAD-binding/transporter-associated domain-like"/>
    <property type="match status" value="1"/>
</dbReference>
<dbReference type="Pfam" id="PF01565">
    <property type="entry name" value="FAD_binding_4"/>
    <property type="match status" value="1"/>
</dbReference>
<evidence type="ECO:0000256" key="6">
    <source>
        <dbReference type="ARBA" id="ARBA00012518"/>
    </source>
</evidence>
<keyword evidence="14 20" id="KW-0573">Peptidoglycan synthesis</keyword>
<dbReference type="NCBIfam" id="TIGR00179">
    <property type="entry name" value="murB"/>
    <property type="match status" value="1"/>
</dbReference>
<comment type="caution">
    <text evidence="22">The sequence shown here is derived from an EMBL/GenBank/DDBJ whole genome shotgun (WGS) entry which is preliminary data.</text>
</comment>
<dbReference type="Proteomes" id="UP000614272">
    <property type="component" value="Unassembled WGS sequence"/>
</dbReference>
<keyword evidence="17 20" id="KW-0961">Cell wall biogenesis/degradation</keyword>
<keyword evidence="16 20" id="KW-0131">Cell cycle</keyword>
<feature type="domain" description="FAD-binding PCMH-type" evidence="21">
    <location>
        <begin position="12"/>
        <end position="176"/>
    </location>
</feature>
<dbReference type="EC" id="1.3.1.98" evidence="6 20"/>
<evidence type="ECO:0000259" key="21">
    <source>
        <dbReference type="PROSITE" id="PS51387"/>
    </source>
</evidence>
<evidence type="ECO:0000256" key="12">
    <source>
        <dbReference type="ARBA" id="ARBA00022857"/>
    </source>
</evidence>
<sequence length="329" mass="36266">MINLAPLHTFGFSSKATDLLCIDDLTSIPELDHSPYFILGEGSNTVFLEDYQGTILKVALSGVSVKETDKEYQVRTAAGENWHKLVVTLLDKGIFGTENLALIPGTVGAAPIQNIGAYGREFADFCHSVETINLDTGEIDILSAKDCQFAYRDSIFKSAAMPRTLITHVNLRFAKDWQRVTNYGELQQLPGEPGAKEIFAKVVEIRKNKLPDPAQFGNAGSFFKNPYISQSSYSDLKKRWPAIPGFTINSGIVKVPAAWFIDTLGFKGKVIGGIICHQNQPLVLANYNNGQPAELLTLAREIKRAVKKEFDVELENEVRLMGAQGLITL</sequence>
<evidence type="ECO:0000256" key="1">
    <source>
        <dbReference type="ARBA" id="ARBA00001974"/>
    </source>
</evidence>
<comment type="pathway">
    <text evidence="4 20">Cell wall biogenesis; peptidoglycan biosynthesis.</text>
</comment>
<dbReference type="Gene3D" id="3.30.43.10">
    <property type="entry name" value="Uridine Diphospho-n-acetylenolpyruvylglucosamine Reductase, domain 2"/>
    <property type="match status" value="1"/>
</dbReference>
<proteinExistence type="inferred from homology"/>
<gene>
    <name evidence="20 22" type="primary">murB</name>
    <name evidence="22" type="ORF">GCM10011357_37950</name>
</gene>
<feature type="active site" description="Proton donor" evidence="20">
    <location>
        <position position="221"/>
    </location>
</feature>
<dbReference type="NCBIfam" id="NF000755">
    <property type="entry name" value="PRK00046.1"/>
    <property type="match status" value="1"/>
</dbReference>
<keyword evidence="15 20" id="KW-0560">Oxidoreductase</keyword>
<comment type="cofactor">
    <cofactor evidence="1 20">
        <name>FAD</name>
        <dbReference type="ChEBI" id="CHEBI:57692"/>
    </cofactor>
</comment>
<dbReference type="Gene3D" id="3.90.78.10">
    <property type="entry name" value="UDP-N-acetylenolpyruvoylglucosamine reductase, C-terminal domain"/>
    <property type="match status" value="1"/>
</dbReference>
<evidence type="ECO:0000256" key="20">
    <source>
        <dbReference type="HAMAP-Rule" id="MF_00037"/>
    </source>
</evidence>
<dbReference type="PANTHER" id="PTHR21071">
    <property type="entry name" value="UDP-N-ACETYLENOLPYRUVOYLGLUCOSAMINE REDUCTASE"/>
    <property type="match status" value="1"/>
</dbReference>
<evidence type="ECO:0000256" key="5">
    <source>
        <dbReference type="ARBA" id="ARBA00010485"/>
    </source>
</evidence>
<comment type="similarity">
    <text evidence="5 20">Belongs to the MurB family.</text>
</comment>
<feature type="active site" evidence="20">
    <location>
        <position position="317"/>
    </location>
</feature>
<dbReference type="InterPro" id="IPR036635">
    <property type="entry name" value="MurB_C_sf"/>
</dbReference>
<dbReference type="HAMAP" id="MF_00037">
    <property type="entry name" value="MurB"/>
    <property type="match status" value="1"/>
</dbReference>
<evidence type="ECO:0000256" key="13">
    <source>
        <dbReference type="ARBA" id="ARBA00022960"/>
    </source>
</evidence>
<dbReference type="PANTHER" id="PTHR21071:SF4">
    <property type="entry name" value="UDP-N-ACETYLENOLPYRUVOYLGLUCOSAMINE REDUCTASE"/>
    <property type="match status" value="1"/>
</dbReference>
<evidence type="ECO:0000256" key="11">
    <source>
        <dbReference type="ARBA" id="ARBA00022827"/>
    </source>
</evidence>
<name>A0ABQ1RRR2_9ALTE</name>
<accession>A0ABQ1RRR2</accession>
<evidence type="ECO:0000256" key="8">
    <source>
        <dbReference type="ARBA" id="ARBA00022490"/>
    </source>
</evidence>
<evidence type="ECO:0000256" key="19">
    <source>
        <dbReference type="ARBA" id="ARBA00048914"/>
    </source>
</evidence>
<evidence type="ECO:0000256" key="2">
    <source>
        <dbReference type="ARBA" id="ARBA00003921"/>
    </source>
</evidence>
<dbReference type="RefSeq" id="WP_099036667.1">
    <property type="nucleotide sequence ID" value="NZ_BMGJ01000026.1"/>
</dbReference>
<dbReference type="InterPro" id="IPR016166">
    <property type="entry name" value="FAD-bd_PCMH"/>
</dbReference>
<comment type="subcellular location">
    <subcellularLocation>
        <location evidence="3 20">Cytoplasm</location>
    </subcellularLocation>
</comment>
<keyword evidence="13 20" id="KW-0133">Cell shape</keyword>
<evidence type="ECO:0000256" key="10">
    <source>
        <dbReference type="ARBA" id="ARBA00022630"/>
    </source>
</evidence>
<dbReference type="InterPro" id="IPR003170">
    <property type="entry name" value="MurB"/>
</dbReference>
<reference evidence="23" key="1">
    <citation type="journal article" date="2019" name="Int. J. Syst. Evol. Microbiol.">
        <title>The Global Catalogue of Microorganisms (GCM) 10K type strain sequencing project: providing services to taxonomists for standard genome sequencing and annotation.</title>
        <authorList>
            <consortium name="The Broad Institute Genomics Platform"/>
            <consortium name="The Broad Institute Genome Sequencing Center for Infectious Disease"/>
            <person name="Wu L."/>
            <person name="Ma J."/>
        </authorList>
    </citation>
    <scope>NUCLEOTIDE SEQUENCE [LARGE SCALE GENOMIC DNA]</scope>
    <source>
        <strain evidence="23">CGMCC 1.12923</strain>
    </source>
</reference>
<keyword evidence="23" id="KW-1185">Reference proteome</keyword>
<dbReference type="EMBL" id="BMGJ01000026">
    <property type="protein sequence ID" value="GGD79354.1"/>
    <property type="molecule type" value="Genomic_DNA"/>
</dbReference>
<feature type="active site" evidence="20">
    <location>
        <position position="152"/>
    </location>
</feature>
<keyword evidence="12 20" id="KW-0521">NADP</keyword>
<dbReference type="Pfam" id="PF02873">
    <property type="entry name" value="MurB_C"/>
    <property type="match status" value="1"/>
</dbReference>